<evidence type="ECO:0000256" key="13">
    <source>
        <dbReference type="RuleBase" id="RU000304"/>
    </source>
</evidence>
<organism evidence="15">
    <name type="scientific">Nymphaea colorata</name>
    <name type="common">pocket water lily</name>
    <dbReference type="NCBI Taxonomy" id="210225"/>
    <lineage>
        <taxon>Eukaryota</taxon>
        <taxon>Viridiplantae</taxon>
        <taxon>Streptophyta</taxon>
        <taxon>Embryophyta</taxon>
        <taxon>Tracheophyta</taxon>
        <taxon>Spermatophyta</taxon>
        <taxon>Magnoliopsida</taxon>
        <taxon>Nymphaeales</taxon>
        <taxon>Nymphaeaceae</taxon>
        <taxon>Nymphaea</taxon>
    </lineage>
</organism>
<evidence type="ECO:0000256" key="2">
    <source>
        <dbReference type="ARBA" id="ARBA00022527"/>
    </source>
</evidence>
<keyword evidence="8 12" id="KW-0067">ATP-binding</keyword>
<evidence type="ECO:0000256" key="3">
    <source>
        <dbReference type="ARBA" id="ARBA00022679"/>
    </source>
</evidence>
<keyword evidence="6 12" id="KW-0547">Nucleotide-binding</keyword>
<dbReference type="InterPro" id="IPR008271">
    <property type="entry name" value="Ser/Thr_kinase_AS"/>
</dbReference>
<accession>A0A5K1EQY3</accession>
<comment type="similarity">
    <text evidence="13">Belongs to the protein kinase superfamily.</text>
</comment>
<dbReference type="PROSITE" id="PS00107">
    <property type="entry name" value="PROTEIN_KINASE_ATP"/>
    <property type="match status" value="1"/>
</dbReference>
<keyword evidence="2 13" id="KW-0723">Serine/threonine-protein kinase</keyword>
<reference evidence="15" key="1">
    <citation type="submission" date="2019-09" db="EMBL/GenBank/DDBJ databases">
        <authorList>
            <person name="Zhang L."/>
        </authorList>
    </citation>
    <scope>NUCLEOTIDE SEQUENCE</scope>
</reference>
<keyword evidence="9" id="KW-1133">Transmembrane helix</keyword>
<proteinExistence type="inferred from homology"/>
<evidence type="ECO:0000256" key="4">
    <source>
        <dbReference type="ARBA" id="ARBA00022692"/>
    </source>
</evidence>
<evidence type="ECO:0000256" key="11">
    <source>
        <dbReference type="ARBA" id="ARBA00023180"/>
    </source>
</evidence>
<dbReference type="PANTHER" id="PTHR27009">
    <property type="entry name" value="RUST RESISTANCE KINASE LR10-RELATED"/>
    <property type="match status" value="1"/>
</dbReference>
<evidence type="ECO:0000256" key="5">
    <source>
        <dbReference type="ARBA" id="ARBA00022729"/>
    </source>
</evidence>
<dbReference type="GO" id="GO:0005524">
    <property type="term" value="F:ATP binding"/>
    <property type="evidence" value="ECO:0007669"/>
    <property type="project" value="UniProtKB-UniRule"/>
</dbReference>
<dbReference type="InterPro" id="IPR011009">
    <property type="entry name" value="Kinase-like_dom_sf"/>
</dbReference>
<evidence type="ECO:0000256" key="7">
    <source>
        <dbReference type="ARBA" id="ARBA00022777"/>
    </source>
</evidence>
<evidence type="ECO:0000256" key="9">
    <source>
        <dbReference type="ARBA" id="ARBA00022989"/>
    </source>
</evidence>
<dbReference type="Gramene" id="NC7G0304250.1">
    <property type="protein sequence ID" value="NC7G0304250.1:cds"/>
    <property type="gene ID" value="NC7G0304250"/>
</dbReference>
<dbReference type="SMART" id="SM00220">
    <property type="entry name" value="S_TKc"/>
    <property type="match status" value="1"/>
</dbReference>
<dbReference type="GO" id="GO:0004674">
    <property type="term" value="F:protein serine/threonine kinase activity"/>
    <property type="evidence" value="ECO:0007669"/>
    <property type="project" value="UniProtKB-KW"/>
</dbReference>
<evidence type="ECO:0000256" key="12">
    <source>
        <dbReference type="PROSITE-ProRule" id="PRU10141"/>
    </source>
</evidence>
<keyword evidence="11" id="KW-0325">Glycoprotein</keyword>
<dbReference type="InterPro" id="IPR000719">
    <property type="entry name" value="Prot_kinase_dom"/>
</dbReference>
<dbReference type="PROSITE" id="PS50011">
    <property type="entry name" value="PROTEIN_KINASE_DOM"/>
    <property type="match status" value="1"/>
</dbReference>
<dbReference type="SUPFAM" id="SSF56112">
    <property type="entry name" value="Protein kinase-like (PK-like)"/>
    <property type="match status" value="1"/>
</dbReference>
<gene>
    <name evidence="15" type="ORF">NYM_LOCUS24379</name>
</gene>
<dbReference type="PROSITE" id="PS00108">
    <property type="entry name" value="PROTEIN_KINASE_ST"/>
    <property type="match status" value="1"/>
</dbReference>
<name>A0A5K1EQY3_9MAGN</name>
<keyword evidence="7" id="KW-0418">Kinase</keyword>
<dbReference type="Pfam" id="PF00069">
    <property type="entry name" value="Pkinase"/>
    <property type="match status" value="1"/>
</dbReference>
<evidence type="ECO:0000256" key="10">
    <source>
        <dbReference type="ARBA" id="ARBA00023136"/>
    </source>
</evidence>
<dbReference type="FunFam" id="3.30.200.20:FF:000178">
    <property type="entry name" value="serine/threonine-protein kinase PBS1-like"/>
    <property type="match status" value="1"/>
</dbReference>
<feature type="domain" description="Protein kinase" evidence="14">
    <location>
        <begin position="30"/>
        <end position="216"/>
    </location>
</feature>
<dbReference type="GO" id="GO:0016020">
    <property type="term" value="C:membrane"/>
    <property type="evidence" value="ECO:0007669"/>
    <property type="project" value="UniProtKB-SubCell"/>
</dbReference>
<dbReference type="InterPro" id="IPR045874">
    <property type="entry name" value="LRK10/LRL21-25-like"/>
</dbReference>
<evidence type="ECO:0000313" key="15">
    <source>
        <dbReference type="EMBL" id="VVW53438.1"/>
    </source>
</evidence>
<dbReference type="EMBL" id="LR721785">
    <property type="protein sequence ID" value="VVW53438.1"/>
    <property type="molecule type" value="Genomic_DNA"/>
</dbReference>
<evidence type="ECO:0000259" key="14">
    <source>
        <dbReference type="PROSITE" id="PS50011"/>
    </source>
</evidence>
<comment type="subcellular location">
    <subcellularLocation>
        <location evidence="1">Membrane</location>
        <topology evidence="1">Single-pass type I membrane protein</topology>
    </subcellularLocation>
</comment>
<protein>
    <recommendedName>
        <fullName evidence="14">Protein kinase domain-containing protein</fullName>
    </recommendedName>
</protein>
<dbReference type="Gene3D" id="3.30.200.20">
    <property type="entry name" value="Phosphorylase Kinase, domain 1"/>
    <property type="match status" value="1"/>
</dbReference>
<dbReference type="Gene3D" id="1.10.510.10">
    <property type="entry name" value="Transferase(Phosphotransferase) domain 1"/>
    <property type="match status" value="1"/>
</dbReference>
<evidence type="ECO:0000256" key="8">
    <source>
        <dbReference type="ARBA" id="ARBA00022840"/>
    </source>
</evidence>
<keyword evidence="3" id="KW-0808">Transferase</keyword>
<evidence type="ECO:0000256" key="6">
    <source>
        <dbReference type="ARBA" id="ARBA00022741"/>
    </source>
</evidence>
<feature type="binding site" evidence="12">
    <location>
        <position position="58"/>
    </location>
    <ligand>
        <name>ATP</name>
        <dbReference type="ChEBI" id="CHEBI:30616"/>
    </ligand>
</feature>
<dbReference type="InterPro" id="IPR017441">
    <property type="entry name" value="Protein_kinase_ATP_BS"/>
</dbReference>
<keyword evidence="10" id="KW-0472">Membrane</keyword>
<sequence>MDACHSVHQQKLRSLTTTRYTYNDIIRMISKFKCQLGQGGFGNVYKGWLTNGTPVAVKLMEKSYNDGEEFCIEVATIGMIHHVNVVHLLGFCVEGSRRALVYDFMENGSHEKFTDTTVAGRCLLRERLYDIALDTSRGIEYLHQGCDRRIIHFDIKPHNILLNSDFTPKISDFWLAKSFCKERNSVTITEGKGTIGYIAPELVYGNSKHVSHKTDV</sequence>
<dbReference type="AlphaFoldDB" id="A0A5K1EQY3"/>
<keyword evidence="5" id="KW-0732">Signal</keyword>
<keyword evidence="4" id="KW-0812">Transmembrane</keyword>
<evidence type="ECO:0000256" key="1">
    <source>
        <dbReference type="ARBA" id="ARBA00004479"/>
    </source>
</evidence>